<proteinExistence type="predicted"/>
<keyword evidence="3" id="KW-1185">Reference proteome</keyword>
<dbReference type="Proteomes" id="UP001633002">
    <property type="component" value="Unassembled WGS sequence"/>
</dbReference>
<dbReference type="EMBL" id="JBJQOH010000006">
    <property type="protein sequence ID" value="KAL3685178.1"/>
    <property type="molecule type" value="Genomic_DNA"/>
</dbReference>
<accession>A0ABD3H1Q2</accession>
<dbReference type="AlphaFoldDB" id="A0ABD3H1Q2"/>
<reference evidence="2 3" key="1">
    <citation type="submission" date="2024-09" db="EMBL/GenBank/DDBJ databases">
        <title>Chromosome-scale assembly of Riccia sorocarpa.</title>
        <authorList>
            <person name="Paukszto L."/>
        </authorList>
    </citation>
    <scope>NUCLEOTIDE SEQUENCE [LARGE SCALE GENOMIC DNA]</scope>
    <source>
        <strain evidence="2">LP-2024</strain>
        <tissue evidence="2">Aerial parts of the thallus</tissue>
    </source>
</reference>
<dbReference type="PANTHER" id="PTHR36765:SF1">
    <property type="entry name" value="EXPRESSED PROTEIN"/>
    <property type="match status" value="1"/>
</dbReference>
<evidence type="ECO:0000313" key="3">
    <source>
        <dbReference type="Proteomes" id="UP001633002"/>
    </source>
</evidence>
<evidence type="ECO:0000256" key="1">
    <source>
        <dbReference type="SAM" id="MobiDB-lite"/>
    </source>
</evidence>
<evidence type="ECO:0008006" key="4">
    <source>
        <dbReference type="Google" id="ProtNLM"/>
    </source>
</evidence>
<feature type="region of interest" description="Disordered" evidence="1">
    <location>
        <begin position="32"/>
        <end position="65"/>
    </location>
</feature>
<gene>
    <name evidence="2" type="ORF">R1sor_003200</name>
</gene>
<dbReference type="PANTHER" id="PTHR36765">
    <property type="entry name" value="EXPRESSED PROTEIN"/>
    <property type="match status" value="1"/>
</dbReference>
<sequence>MGSNSSSDDEDEEQIARLQSVAVDSTAVINRAAGRGADENSAALPSKRKKKPDSDDEDFDQDGGLKYSQIRAQNLLHQYLDKSLGSSFVAGAASTDAVGGDEENEEFDAQVRLFSGAPPGINLKRPELPKQIIRPKRYESSDEDEPEKVSRLCAAAVESTALLSYADREKSKARARALKALEAAEKREKEEVQRVAKLRKERGEKWLPKVAAELKKERKLTPPVTSLVGRVIEK</sequence>
<comment type="caution">
    <text evidence="2">The sequence shown here is derived from an EMBL/GenBank/DDBJ whole genome shotgun (WGS) entry which is preliminary data.</text>
</comment>
<evidence type="ECO:0000313" key="2">
    <source>
        <dbReference type="EMBL" id="KAL3685178.1"/>
    </source>
</evidence>
<name>A0ABD3H1Q2_9MARC</name>
<organism evidence="2 3">
    <name type="scientific">Riccia sorocarpa</name>
    <dbReference type="NCBI Taxonomy" id="122646"/>
    <lineage>
        <taxon>Eukaryota</taxon>
        <taxon>Viridiplantae</taxon>
        <taxon>Streptophyta</taxon>
        <taxon>Embryophyta</taxon>
        <taxon>Marchantiophyta</taxon>
        <taxon>Marchantiopsida</taxon>
        <taxon>Marchantiidae</taxon>
        <taxon>Marchantiales</taxon>
        <taxon>Ricciaceae</taxon>
        <taxon>Riccia</taxon>
    </lineage>
</organism>
<protein>
    <recommendedName>
        <fullName evidence="4">INO80 complex subunit B-like conserved region domain-containing protein</fullName>
    </recommendedName>
</protein>